<sequence>MKPAEAYILKQSEPFRAIMMHLQAVIEYTLPVAELEYKWKLPCYYIGKRPICYINQSKDYVDVGFWHSAHLSKKFDSYLVSENRKIVKSLRYKTLEEVDDDVLIAILKEVELHKDKSFWK</sequence>
<evidence type="ECO:0000259" key="1">
    <source>
        <dbReference type="Pfam" id="PF08818"/>
    </source>
</evidence>
<dbReference type="SUPFAM" id="SSF159888">
    <property type="entry name" value="YdhG-like"/>
    <property type="match status" value="1"/>
</dbReference>
<accession>A0A316DK38</accession>
<dbReference type="Pfam" id="PF08818">
    <property type="entry name" value="DUF1801"/>
    <property type="match status" value="1"/>
</dbReference>
<keyword evidence="3" id="KW-1185">Reference proteome</keyword>
<proteinExistence type="predicted"/>
<gene>
    <name evidence="2" type="ORF">LX78_02134</name>
</gene>
<dbReference type="Proteomes" id="UP000245430">
    <property type="component" value="Unassembled WGS sequence"/>
</dbReference>
<dbReference type="OrthoDB" id="670608at2"/>
<organism evidence="2 3">
    <name type="scientific">Xanthomarina spongicola</name>
    <dbReference type="NCBI Taxonomy" id="570520"/>
    <lineage>
        <taxon>Bacteria</taxon>
        <taxon>Pseudomonadati</taxon>
        <taxon>Bacteroidota</taxon>
        <taxon>Flavobacteriia</taxon>
        <taxon>Flavobacteriales</taxon>
        <taxon>Flavobacteriaceae</taxon>
        <taxon>Xanthomarina</taxon>
    </lineage>
</organism>
<evidence type="ECO:0000313" key="3">
    <source>
        <dbReference type="Proteomes" id="UP000245430"/>
    </source>
</evidence>
<dbReference type="RefSeq" id="WP_109682634.1">
    <property type="nucleotide sequence ID" value="NZ_QGGP01000005.1"/>
</dbReference>
<comment type="caution">
    <text evidence="2">The sequence shown here is derived from an EMBL/GenBank/DDBJ whole genome shotgun (WGS) entry which is preliminary data.</text>
</comment>
<dbReference type="InterPro" id="IPR014922">
    <property type="entry name" value="YdhG-like"/>
</dbReference>
<protein>
    <submittedName>
        <fullName evidence="2">Uncharacterized protein DUF1801</fullName>
    </submittedName>
</protein>
<dbReference type="Gene3D" id="3.90.1150.200">
    <property type="match status" value="1"/>
</dbReference>
<dbReference type="AlphaFoldDB" id="A0A316DK38"/>
<reference evidence="2 3" key="1">
    <citation type="submission" date="2018-05" db="EMBL/GenBank/DDBJ databases">
        <title>Genomic Encyclopedia of Archaeal and Bacterial Type Strains, Phase II (KMG-II): from individual species to whole genera.</title>
        <authorList>
            <person name="Goeker M."/>
        </authorList>
    </citation>
    <scope>NUCLEOTIDE SEQUENCE [LARGE SCALE GENOMIC DNA]</scope>
    <source>
        <strain evidence="2 3">DSM 22637</strain>
    </source>
</reference>
<dbReference type="EMBL" id="QGGP01000005">
    <property type="protein sequence ID" value="PWK18225.1"/>
    <property type="molecule type" value="Genomic_DNA"/>
</dbReference>
<feature type="domain" description="YdhG-like" evidence="1">
    <location>
        <begin position="16"/>
        <end position="109"/>
    </location>
</feature>
<name>A0A316DK38_9FLAO</name>
<evidence type="ECO:0000313" key="2">
    <source>
        <dbReference type="EMBL" id="PWK18225.1"/>
    </source>
</evidence>